<feature type="region of interest" description="Disordered" evidence="6">
    <location>
        <begin position="1"/>
        <end position="35"/>
    </location>
</feature>
<dbReference type="PROSITE" id="PS01218">
    <property type="entry name" value="TATC"/>
    <property type="match status" value="1"/>
</dbReference>
<dbReference type="Pfam" id="PF00902">
    <property type="entry name" value="TatC"/>
    <property type="match status" value="1"/>
</dbReference>
<gene>
    <name evidence="5 7" type="primary">tatC</name>
    <name evidence="7" type="ORF">A1232T_01069</name>
</gene>
<dbReference type="InterPro" id="IPR002033">
    <property type="entry name" value="TatC"/>
</dbReference>
<keyword evidence="5" id="KW-0811">Translocation</keyword>
<protein>
    <recommendedName>
        <fullName evidence="5">Sec-independent protein translocase protein TatC</fullName>
    </recommendedName>
</protein>
<comment type="subunit">
    <text evidence="5">The Tat system comprises two distinct complexes: a TatABC complex, containing multiple copies of TatA, TatB and TatC subunits, and a separate TatA complex, containing only TatA subunits. Substrates initially bind to the TatABC complex, which probably triggers association of the separate TatA complex to form the active translocon.</text>
</comment>
<keyword evidence="3 5" id="KW-1133">Transmembrane helix</keyword>
<evidence type="ECO:0000256" key="1">
    <source>
        <dbReference type="ARBA" id="ARBA00004141"/>
    </source>
</evidence>
<dbReference type="Proteomes" id="UP000188357">
    <property type="component" value="Unassembled WGS sequence"/>
</dbReference>
<keyword evidence="2 5" id="KW-0812">Transmembrane</keyword>
<dbReference type="PANTHER" id="PTHR30371">
    <property type="entry name" value="SEC-INDEPENDENT PROTEIN TRANSLOCASE PROTEIN TATC"/>
    <property type="match status" value="1"/>
</dbReference>
<dbReference type="PANTHER" id="PTHR30371:SF0">
    <property type="entry name" value="SEC-INDEPENDENT PROTEIN TRANSLOCASE PROTEIN TATC, CHLOROPLASTIC-RELATED"/>
    <property type="match status" value="1"/>
</dbReference>
<feature type="transmembrane region" description="Helical" evidence="5">
    <location>
        <begin position="249"/>
        <end position="270"/>
    </location>
</feature>
<comment type="subcellular location">
    <subcellularLocation>
        <location evidence="5">Cell membrane</location>
        <topology evidence="5">Multi-pass membrane protein</topology>
    </subcellularLocation>
    <subcellularLocation>
        <location evidence="1">Membrane</location>
        <topology evidence="1">Multi-pass membrane protein</topology>
    </subcellularLocation>
</comment>
<feature type="compositionally biased region" description="Basic residues" evidence="6">
    <location>
        <begin position="1"/>
        <end position="10"/>
    </location>
</feature>
<dbReference type="GO" id="GO:0065002">
    <property type="term" value="P:intracellular protein transmembrane transport"/>
    <property type="evidence" value="ECO:0007669"/>
    <property type="project" value="TreeGrafter"/>
</dbReference>
<keyword evidence="5" id="KW-0653">Protein transport</keyword>
<evidence type="ECO:0000256" key="3">
    <source>
        <dbReference type="ARBA" id="ARBA00022989"/>
    </source>
</evidence>
<dbReference type="GO" id="GO:0033281">
    <property type="term" value="C:TAT protein transport complex"/>
    <property type="evidence" value="ECO:0007669"/>
    <property type="project" value="UniProtKB-UniRule"/>
</dbReference>
<keyword evidence="5" id="KW-0813">Transport</keyword>
<dbReference type="STRING" id="1945521.A1232T_01069"/>
<dbReference type="AlphaFoldDB" id="A0A1R4GRK2"/>
<reference evidence="7 8" key="1">
    <citation type="submission" date="2017-02" db="EMBL/GenBank/DDBJ databases">
        <authorList>
            <person name="Peterson S.W."/>
        </authorList>
    </citation>
    <scope>NUCLEOTIDE SEQUENCE [LARGE SCALE GENOMIC DNA]</scope>
    <source>
        <strain evidence="7">Psychrobacter_piechaudii</strain>
    </source>
</reference>
<dbReference type="HAMAP" id="MF_00902">
    <property type="entry name" value="TatC"/>
    <property type="match status" value="1"/>
</dbReference>
<dbReference type="OrthoDB" id="9777044at2"/>
<feature type="transmembrane region" description="Helical" evidence="5">
    <location>
        <begin position="194"/>
        <end position="220"/>
    </location>
</feature>
<keyword evidence="5" id="KW-1003">Cell membrane</keyword>
<feature type="compositionally biased region" description="Basic and acidic residues" evidence="6">
    <location>
        <begin position="13"/>
        <end position="26"/>
    </location>
</feature>
<proteinExistence type="inferred from homology"/>
<accession>A0A1R4GRK2</accession>
<evidence type="ECO:0000256" key="2">
    <source>
        <dbReference type="ARBA" id="ARBA00022692"/>
    </source>
</evidence>
<keyword evidence="8" id="KW-1185">Reference proteome</keyword>
<dbReference type="GO" id="GO:0043953">
    <property type="term" value="P:protein transport by the Tat complex"/>
    <property type="evidence" value="ECO:0007669"/>
    <property type="project" value="UniProtKB-UniRule"/>
</dbReference>
<keyword evidence="4 5" id="KW-0472">Membrane</keyword>
<organism evidence="7 8">
    <name type="scientific">Psychrobacter piechaudii</name>
    <dbReference type="NCBI Taxonomy" id="1945521"/>
    <lineage>
        <taxon>Bacteria</taxon>
        <taxon>Pseudomonadati</taxon>
        <taxon>Pseudomonadota</taxon>
        <taxon>Gammaproteobacteria</taxon>
        <taxon>Moraxellales</taxon>
        <taxon>Moraxellaceae</taxon>
        <taxon>Psychrobacter</taxon>
    </lineage>
</organism>
<evidence type="ECO:0000256" key="4">
    <source>
        <dbReference type="ARBA" id="ARBA00023136"/>
    </source>
</evidence>
<dbReference type="GO" id="GO:0009977">
    <property type="term" value="F:proton motive force dependent protein transmembrane transporter activity"/>
    <property type="evidence" value="ECO:0007669"/>
    <property type="project" value="TreeGrafter"/>
</dbReference>
<dbReference type="EMBL" id="FUGE01000116">
    <property type="protein sequence ID" value="SJM70819.1"/>
    <property type="molecule type" value="Genomic_DNA"/>
</dbReference>
<dbReference type="PRINTS" id="PR01840">
    <property type="entry name" value="TATCFAMILY"/>
</dbReference>
<evidence type="ECO:0000256" key="6">
    <source>
        <dbReference type="SAM" id="MobiDB-lite"/>
    </source>
</evidence>
<sequence length="282" mass="31310">MSLFKKKKQRFASTDKESVTDHETKSSSDTTANEDDLADMPLTEHLVELRAHLIKIMVVVSVIFLGLVGFSRELYDIISEPLVEILPTASTMIAIDPVANFMAPIRLTLLTSVFFAMPFILYQIWAFVAPGLYKHEKRIAIPILLSSIVLFYTGVAFAYFIVLKRALSFLIAFSPSNIVPMTDIESYLSFVTKLLMLFGITFEIPVVVLILVVTGIVSVATLADKRRYVIVACFAAAGVMSPPDVPSMFLLAIPMILLFEIGLLLARILVKEKKAALTDEEQ</sequence>
<feature type="transmembrane region" description="Helical" evidence="5">
    <location>
        <begin position="53"/>
        <end position="71"/>
    </location>
</feature>
<dbReference type="NCBIfam" id="TIGR00945">
    <property type="entry name" value="tatC"/>
    <property type="match status" value="1"/>
</dbReference>
<dbReference type="InterPro" id="IPR019820">
    <property type="entry name" value="Sec-indep_translocase_CS"/>
</dbReference>
<comment type="function">
    <text evidence="5">Part of the twin-arginine translocation (Tat) system that transports large folded proteins containing a characteristic twin-arginine motif in their signal peptide across membranes. Together with TatB, TatC is part of a receptor directly interacting with Tat signal peptides.</text>
</comment>
<feature type="transmembrane region" description="Helical" evidence="5">
    <location>
        <begin position="107"/>
        <end position="128"/>
    </location>
</feature>
<name>A0A1R4GRK2_9GAMM</name>
<evidence type="ECO:0000256" key="5">
    <source>
        <dbReference type="HAMAP-Rule" id="MF_00902"/>
    </source>
</evidence>
<evidence type="ECO:0000313" key="7">
    <source>
        <dbReference type="EMBL" id="SJM70819.1"/>
    </source>
</evidence>
<feature type="transmembrane region" description="Helical" evidence="5">
    <location>
        <begin position="227"/>
        <end position="243"/>
    </location>
</feature>
<evidence type="ECO:0000313" key="8">
    <source>
        <dbReference type="Proteomes" id="UP000188357"/>
    </source>
</evidence>
<feature type="transmembrane region" description="Helical" evidence="5">
    <location>
        <begin position="140"/>
        <end position="162"/>
    </location>
</feature>
<comment type="similarity">
    <text evidence="5">Belongs to the TatC family.</text>
</comment>